<evidence type="ECO:0000313" key="4">
    <source>
        <dbReference type="RefSeq" id="XP_032833548.1"/>
    </source>
</evidence>
<feature type="domain" description="TANGO6 N-terminal" evidence="2">
    <location>
        <begin position="4"/>
        <end position="174"/>
    </location>
</feature>
<dbReference type="InterPro" id="IPR039600">
    <property type="entry name" value="TANGO6/Rtp1"/>
</dbReference>
<dbReference type="Pfam" id="PF25267">
    <property type="entry name" value="TANGO6_N"/>
    <property type="match status" value="1"/>
</dbReference>
<evidence type="ECO:0000256" key="1">
    <source>
        <dbReference type="SAM" id="MobiDB-lite"/>
    </source>
</evidence>
<feature type="compositionally biased region" description="Low complexity" evidence="1">
    <location>
        <begin position="40"/>
        <end position="58"/>
    </location>
</feature>
<dbReference type="InterPro" id="IPR057347">
    <property type="entry name" value="TANGO6_N"/>
</dbReference>
<feature type="region of interest" description="Disordered" evidence="1">
    <location>
        <begin position="21"/>
        <end position="83"/>
    </location>
</feature>
<evidence type="ECO:0000313" key="3">
    <source>
        <dbReference type="Proteomes" id="UP001318040"/>
    </source>
</evidence>
<name>A0AAJ7UBS8_PETMA</name>
<dbReference type="AlphaFoldDB" id="A0AAJ7UBS8"/>
<protein>
    <submittedName>
        <fullName evidence="4">Uncharacterized protein LOC116956175</fullName>
    </submittedName>
</protein>
<dbReference type="RefSeq" id="XP_032833548.1">
    <property type="nucleotide sequence ID" value="XM_032977657.1"/>
</dbReference>
<proteinExistence type="predicted"/>
<dbReference type="PANTHER" id="PTHR20959">
    <property type="entry name" value="TRANSPORT AND GOLGI ORGANIZATION PROTEIN 6 FAMILY MEMBER"/>
    <property type="match status" value="1"/>
</dbReference>
<dbReference type="Proteomes" id="UP001318040">
    <property type="component" value="Chromosome 63"/>
</dbReference>
<accession>A0AAJ7UBS8</accession>
<evidence type="ECO:0000259" key="2">
    <source>
        <dbReference type="Pfam" id="PF25267"/>
    </source>
</evidence>
<dbReference type="GO" id="GO:0009306">
    <property type="term" value="P:protein secretion"/>
    <property type="evidence" value="ECO:0007669"/>
    <property type="project" value="TreeGrafter"/>
</dbReference>
<reference evidence="4" key="1">
    <citation type="submission" date="2025-08" db="UniProtKB">
        <authorList>
            <consortium name="RefSeq"/>
        </authorList>
    </citation>
    <scope>IDENTIFICATION</scope>
    <source>
        <tissue evidence="4">Sperm</tissue>
    </source>
</reference>
<sequence>MALAIVTNALNALIKPAEQAGGTLQPRGSAAGIFQEQPRRSGMSAAAAGRGRAGPAATPRRRLREHERPQATTGPGDGRRRRAREGDAAFRFGSECLLLLLALKAAMAEARASAEARRGPPPPPAARVRTGEAAPPPPLPADALGVGQTRTVQAALQFAVTLTVCPHLLPRVSRGSPCSFSASASPRDWYVCVCVFSLSLCVSVCFQKRPYFLSL</sequence>
<organism evidence="3 4">
    <name type="scientific">Petromyzon marinus</name>
    <name type="common">Sea lamprey</name>
    <dbReference type="NCBI Taxonomy" id="7757"/>
    <lineage>
        <taxon>Eukaryota</taxon>
        <taxon>Metazoa</taxon>
        <taxon>Chordata</taxon>
        <taxon>Craniata</taxon>
        <taxon>Vertebrata</taxon>
        <taxon>Cyclostomata</taxon>
        <taxon>Hyperoartia</taxon>
        <taxon>Petromyzontiformes</taxon>
        <taxon>Petromyzontidae</taxon>
        <taxon>Petromyzon</taxon>
    </lineage>
</organism>
<feature type="region of interest" description="Disordered" evidence="1">
    <location>
        <begin position="113"/>
        <end position="142"/>
    </location>
</feature>
<dbReference type="PANTHER" id="PTHR20959:SF1">
    <property type="entry name" value="TRANSPORT AND GOLGI ORGANIZATION PROTEIN 6 HOMOLOG"/>
    <property type="match status" value="1"/>
</dbReference>
<gene>
    <name evidence="4" type="primary">LOC116956175</name>
</gene>
<dbReference type="KEGG" id="pmrn:116956175"/>
<keyword evidence="3" id="KW-1185">Reference proteome</keyword>